<proteinExistence type="predicted"/>
<dbReference type="AlphaFoldDB" id="A0A0C1E6M7"/>
<dbReference type="EMBL" id="JUFZ01000049">
    <property type="protein sequence ID" value="KIC07719.1"/>
    <property type="molecule type" value="Genomic_DNA"/>
</dbReference>
<evidence type="ECO:0000313" key="2">
    <source>
        <dbReference type="Proteomes" id="UP000031390"/>
    </source>
</evidence>
<name>A0A0C1E6M7_9NEIS</name>
<dbReference type="Proteomes" id="UP000031390">
    <property type="component" value="Unassembled WGS sequence"/>
</dbReference>
<accession>A0A0C1E6M7</accession>
<comment type="caution">
    <text evidence="1">The sequence shown here is derived from an EMBL/GenBank/DDBJ whole genome shotgun (WGS) entry which is preliminary data.</text>
</comment>
<evidence type="ECO:0000313" key="1">
    <source>
        <dbReference type="EMBL" id="KIC07719.1"/>
    </source>
</evidence>
<reference evidence="1 2" key="1">
    <citation type="submission" date="2014-12" db="EMBL/GenBank/DDBJ databases">
        <title>Genome sequence of Morococcus cerebrosus.</title>
        <authorList>
            <person name="Shin S.-K."/>
            <person name="Yi H."/>
        </authorList>
    </citation>
    <scope>NUCLEOTIDE SEQUENCE [LARGE SCALE GENOMIC DNA]</scope>
    <source>
        <strain evidence="1 2">CIP 81.93</strain>
    </source>
</reference>
<protein>
    <submittedName>
        <fullName evidence="1">Uncharacterized protein</fullName>
    </submittedName>
</protein>
<organism evidence="1 2">
    <name type="scientific">Morococcus cerebrosus</name>
    <dbReference type="NCBI Taxonomy" id="1056807"/>
    <lineage>
        <taxon>Bacteria</taxon>
        <taxon>Pseudomonadati</taxon>
        <taxon>Pseudomonadota</taxon>
        <taxon>Betaproteobacteria</taxon>
        <taxon>Neisseriales</taxon>
        <taxon>Neisseriaceae</taxon>
        <taxon>Morococcus</taxon>
    </lineage>
</organism>
<sequence length="39" mass="4485">MEGMSNFWGAVQTYFMFSDDLFFTSNRLRAAFFQSGYGG</sequence>
<gene>
    <name evidence="1" type="ORF">MCC93_13150</name>
</gene>